<comment type="catalytic activity">
    <reaction evidence="7">
        <text>(6S)-5,6,7,8-tetrahydrofolate + NADP(+) = 7,8-dihydrofolate + NADPH + H(+)</text>
        <dbReference type="Rhea" id="RHEA:15009"/>
        <dbReference type="ChEBI" id="CHEBI:15378"/>
        <dbReference type="ChEBI" id="CHEBI:57451"/>
        <dbReference type="ChEBI" id="CHEBI:57453"/>
        <dbReference type="ChEBI" id="CHEBI:57783"/>
        <dbReference type="ChEBI" id="CHEBI:58349"/>
        <dbReference type="EC" id="1.5.1.3"/>
    </reaction>
</comment>
<dbReference type="SUPFAM" id="SSF53597">
    <property type="entry name" value="Dihydrofolate reductase-like"/>
    <property type="match status" value="1"/>
</dbReference>
<organism evidence="9 10">
    <name type="scientific">Candidatus Kaiserbacteria bacterium CG10_big_fil_rev_8_21_14_0_10_56_12</name>
    <dbReference type="NCBI Taxonomy" id="1974611"/>
    <lineage>
        <taxon>Bacteria</taxon>
        <taxon>Candidatus Kaiseribacteriota</taxon>
    </lineage>
</organism>
<dbReference type="EC" id="1.5.1.3" evidence="3 7"/>
<dbReference type="Proteomes" id="UP000230179">
    <property type="component" value="Unassembled WGS sequence"/>
</dbReference>
<dbReference type="UniPathway" id="UPA00077">
    <property type="reaction ID" value="UER00158"/>
</dbReference>
<keyword evidence="9" id="KW-0418">Kinase</keyword>
<dbReference type="GO" id="GO:0005829">
    <property type="term" value="C:cytosol"/>
    <property type="evidence" value="ECO:0007669"/>
    <property type="project" value="TreeGrafter"/>
</dbReference>
<dbReference type="GO" id="GO:0046654">
    <property type="term" value="P:tetrahydrofolate biosynthetic process"/>
    <property type="evidence" value="ECO:0007669"/>
    <property type="project" value="UniProtKB-UniPathway"/>
</dbReference>
<dbReference type="GO" id="GO:0006730">
    <property type="term" value="P:one-carbon metabolic process"/>
    <property type="evidence" value="ECO:0007669"/>
    <property type="project" value="UniProtKB-KW"/>
</dbReference>
<dbReference type="InterPro" id="IPR001796">
    <property type="entry name" value="DHFR_dom"/>
</dbReference>
<evidence type="ECO:0000256" key="3">
    <source>
        <dbReference type="ARBA" id="ARBA00012856"/>
    </source>
</evidence>
<dbReference type="EMBL" id="PFBL01000020">
    <property type="protein sequence ID" value="PIR83109.1"/>
    <property type="molecule type" value="Genomic_DNA"/>
</dbReference>
<name>A0A2H0U9M1_9BACT</name>
<proteinExistence type="inferred from homology"/>
<dbReference type="GO" id="GO:0046452">
    <property type="term" value="P:dihydrofolate metabolic process"/>
    <property type="evidence" value="ECO:0007669"/>
    <property type="project" value="TreeGrafter"/>
</dbReference>
<evidence type="ECO:0000256" key="5">
    <source>
        <dbReference type="ARBA" id="ARBA00022857"/>
    </source>
</evidence>
<evidence type="ECO:0000313" key="10">
    <source>
        <dbReference type="Proteomes" id="UP000230179"/>
    </source>
</evidence>
<reference evidence="10" key="1">
    <citation type="submission" date="2017-09" db="EMBL/GenBank/DDBJ databases">
        <title>Depth-based differentiation of microbial function through sediment-hosted aquifers and enrichment of novel symbionts in the deep terrestrial subsurface.</title>
        <authorList>
            <person name="Probst A.J."/>
            <person name="Ladd B."/>
            <person name="Jarett J.K."/>
            <person name="Geller-Mcgrath D.E."/>
            <person name="Sieber C.M.K."/>
            <person name="Emerson J.B."/>
            <person name="Anantharaman K."/>
            <person name="Thomas B.C."/>
            <person name="Malmstrom R."/>
            <person name="Stieglmeier M."/>
            <person name="Klingl A."/>
            <person name="Woyke T."/>
            <person name="Ryan C.M."/>
            <person name="Banfield J.F."/>
        </authorList>
    </citation>
    <scope>NUCLEOTIDE SEQUENCE [LARGE SCALE GENOMIC DNA]</scope>
</reference>
<evidence type="ECO:0000256" key="7">
    <source>
        <dbReference type="PIRNR" id="PIRNR000194"/>
    </source>
</evidence>
<feature type="domain" description="DHFR" evidence="8">
    <location>
        <begin position="5"/>
        <end position="165"/>
    </location>
</feature>
<gene>
    <name evidence="9" type="ORF">COU19_02335</name>
</gene>
<dbReference type="GO" id="GO:0004146">
    <property type="term" value="F:dihydrofolate reductase activity"/>
    <property type="evidence" value="ECO:0007669"/>
    <property type="project" value="UniProtKB-EC"/>
</dbReference>
<dbReference type="GO" id="GO:0016301">
    <property type="term" value="F:kinase activity"/>
    <property type="evidence" value="ECO:0007669"/>
    <property type="project" value="UniProtKB-KW"/>
</dbReference>
<accession>A0A2H0U9M1</accession>
<evidence type="ECO:0000313" key="9">
    <source>
        <dbReference type="EMBL" id="PIR83109.1"/>
    </source>
</evidence>
<comment type="pathway">
    <text evidence="1 7">Cofactor biosynthesis; tetrahydrofolate biosynthesis; 5,6,7,8-tetrahydrofolate from 7,8-dihydrofolate: step 1/1.</text>
</comment>
<dbReference type="Gene3D" id="3.40.430.10">
    <property type="entry name" value="Dihydrofolate Reductase, subunit A"/>
    <property type="match status" value="1"/>
</dbReference>
<dbReference type="GO" id="GO:0050661">
    <property type="term" value="F:NADP binding"/>
    <property type="evidence" value="ECO:0007669"/>
    <property type="project" value="InterPro"/>
</dbReference>
<dbReference type="GO" id="GO:0046655">
    <property type="term" value="P:folic acid metabolic process"/>
    <property type="evidence" value="ECO:0007669"/>
    <property type="project" value="TreeGrafter"/>
</dbReference>
<protein>
    <recommendedName>
        <fullName evidence="3 7">Dihydrofolate reductase</fullName>
        <ecNumber evidence="3 7">1.5.1.3</ecNumber>
    </recommendedName>
</protein>
<dbReference type="PANTHER" id="PTHR48069:SF3">
    <property type="entry name" value="DIHYDROFOLATE REDUCTASE"/>
    <property type="match status" value="1"/>
</dbReference>
<dbReference type="CDD" id="cd00209">
    <property type="entry name" value="DHFR"/>
    <property type="match status" value="1"/>
</dbReference>
<evidence type="ECO:0000256" key="2">
    <source>
        <dbReference type="ARBA" id="ARBA00009539"/>
    </source>
</evidence>
<dbReference type="PROSITE" id="PS51330">
    <property type="entry name" value="DHFR_2"/>
    <property type="match status" value="1"/>
</dbReference>
<dbReference type="PANTHER" id="PTHR48069">
    <property type="entry name" value="DIHYDROFOLATE REDUCTASE"/>
    <property type="match status" value="1"/>
</dbReference>
<dbReference type="AlphaFoldDB" id="A0A2H0U9M1"/>
<comment type="function">
    <text evidence="7">Key enzyme in folate metabolism. Catalyzes an essential reaction for de novo glycine and purine synthesis, and for DNA precursor synthesis.</text>
</comment>
<comment type="caution">
    <text evidence="9">The sequence shown here is derived from an EMBL/GenBank/DDBJ whole genome shotgun (WGS) entry which is preliminary data.</text>
</comment>
<evidence type="ECO:0000256" key="4">
    <source>
        <dbReference type="ARBA" id="ARBA00022563"/>
    </source>
</evidence>
<dbReference type="PRINTS" id="PR00070">
    <property type="entry name" value="DHFR"/>
</dbReference>
<dbReference type="InterPro" id="IPR012259">
    <property type="entry name" value="DHFR"/>
</dbReference>
<keyword evidence="6 7" id="KW-0560">Oxidoreductase</keyword>
<sequence length="166" mass="18273">MPTSRISIIAAIGQNRALGLQGKLLWHVPDDMRRFKELTTGHPVILGRKTWESIPEKFRPLPGRTNIVVTRQADYQAPGALVVDSLESARASAARTSGAEEIFVIGGAQVYAEALPLADRLYLTLVDDPAVGDVHFPSYEQEFTKVITEEPGTGDPPHRFITLERV</sequence>
<keyword evidence="5 7" id="KW-0521">NADP</keyword>
<dbReference type="Pfam" id="PF00186">
    <property type="entry name" value="DHFR_1"/>
    <property type="match status" value="1"/>
</dbReference>
<evidence type="ECO:0000259" key="8">
    <source>
        <dbReference type="PROSITE" id="PS51330"/>
    </source>
</evidence>
<dbReference type="PIRSF" id="PIRSF000194">
    <property type="entry name" value="DHFR"/>
    <property type="match status" value="1"/>
</dbReference>
<evidence type="ECO:0000256" key="1">
    <source>
        <dbReference type="ARBA" id="ARBA00004903"/>
    </source>
</evidence>
<keyword evidence="9" id="KW-0808">Transferase</keyword>
<evidence type="ECO:0000256" key="6">
    <source>
        <dbReference type="ARBA" id="ARBA00023002"/>
    </source>
</evidence>
<dbReference type="InterPro" id="IPR024072">
    <property type="entry name" value="DHFR-like_dom_sf"/>
</dbReference>
<comment type="similarity">
    <text evidence="2 7">Belongs to the dihydrofolate reductase family.</text>
</comment>
<keyword evidence="4 7" id="KW-0554">One-carbon metabolism</keyword>